<dbReference type="EMBL" id="BSUZ01000001">
    <property type="protein sequence ID" value="GMA84864.1"/>
    <property type="molecule type" value="Genomic_DNA"/>
</dbReference>
<evidence type="ECO:0000313" key="3">
    <source>
        <dbReference type="EMBL" id="GMA84864.1"/>
    </source>
</evidence>
<feature type="compositionally biased region" description="Basic residues" evidence="1">
    <location>
        <begin position="113"/>
        <end position="132"/>
    </location>
</feature>
<gene>
    <name evidence="3" type="ORF">GCM10025868_01140</name>
</gene>
<feature type="compositionally biased region" description="Basic and acidic residues" evidence="1">
    <location>
        <begin position="704"/>
        <end position="715"/>
    </location>
</feature>
<feature type="compositionally biased region" description="Basic and acidic residues" evidence="1">
    <location>
        <begin position="575"/>
        <end position="595"/>
    </location>
</feature>
<dbReference type="Proteomes" id="UP001157017">
    <property type="component" value="Unassembled WGS sequence"/>
</dbReference>
<keyword evidence="2" id="KW-1133">Transmembrane helix</keyword>
<proteinExistence type="predicted"/>
<protein>
    <submittedName>
        <fullName evidence="3">Uncharacterized protein</fullName>
    </submittedName>
</protein>
<keyword evidence="2" id="KW-0812">Transmembrane</keyword>
<feature type="region of interest" description="Disordered" evidence="1">
    <location>
        <begin position="416"/>
        <end position="486"/>
    </location>
</feature>
<feature type="region of interest" description="Disordered" evidence="1">
    <location>
        <begin position="105"/>
        <end position="133"/>
    </location>
</feature>
<feature type="compositionally biased region" description="Basic and acidic residues" evidence="1">
    <location>
        <begin position="611"/>
        <end position="624"/>
    </location>
</feature>
<name>A0ABQ6JBP0_9ACTN</name>
<evidence type="ECO:0000256" key="2">
    <source>
        <dbReference type="SAM" id="Phobius"/>
    </source>
</evidence>
<feature type="transmembrane region" description="Helical" evidence="2">
    <location>
        <begin position="34"/>
        <end position="55"/>
    </location>
</feature>
<organism evidence="3 4">
    <name type="scientific">Angustibacter aerolatus</name>
    <dbReference type="NCBI Taxonomy" id="1162965"/>
    <lineage>
        <taxon>Bacteria</taxon>
        <taxon>Bacillati</taxon>
        <taxon>Actinomycetota</taxon>
        <taxon>Actinomycetes</taxon>
        <taxon>Kineosporiales</taxon>
        <taxon>Kineosporiaceae</taxon>
    </lineage>
</organism>
<reference evidence="4" key="1">
    <citation type="journal article" date="2019" name="Int. J. Syst. Evol. Microbiol.">
        <title>The Global Catalogue of Microorganisms (GCM) 10K type strain sequencing project: providing services to taxonomists for standard genome sequencing and annotation.</title>
        <authorList>
            <consortium name="The Broad Institute Genomics Platform"/>
            <consortium name="The Broad Institute Genome Sequencing Center for Infectious Disease"/>
            <person name="Wu L."/>
            <person name="Ma J."/>
        </authorList>
    </citation>
    <scope>NUCLEOTIDE SEQUENCE [LARGE SCALE GENOMIC DNA]</scope>
    <source>
        <strain evidence="4">NBRC 108730</strain>
    </source>
</reference>
<feature type="transmembrane region" description="Helical" evidence="2">
    <location>
        <begin position="313"/>
        <end position="338"/>
    </location>
</feature>
<accession>A0ABQ6JBP0</accession>
<evidence type="ECO:0000256" key="1">
    <source>
        <dbReference type="SAM" id="MobiDB-lite"/>
    </source>
</evidence>
<evidence type="ECO:0000313" key="4">
    <source>
        <dbReference type="Proteomes" id="UP001157017"/>
    </source>
</evidence>
<sequence>MPSLAVLLVATAALVALRQRGVSGDAGRAGSGGLLPAAAPTALAAVGALVLLRLLPAAVRLAQGRARRATGPVPLLAAAAAATSALRALPVLAVAVTVAQARAGAGAGDHRAARPGRRRPARRRGGRPAARRRLPDLTEVAARVARGPGVEAAVAARVADGVPAASPQTAAAVRLVVVDAAARARVLRATGAPGAPSLQRLAATGGTAVPALVRGGDASLRPGLQVTWDGARVPLQVVGTAPDAGPGDLPVVLVDAAAFRRAGAVADPDTVWAAGPGAVSAVRAAAPPDVEVVARADVLAERRAAPLARGLRLLAATTAVVLALLGALGVVLAAAAGAPARATAAARARTLGLPVGALRAVAAGGGATRAGLGGRGLVVGLLAARLTLSRLGLEPGDRPGNRPAARRTVVAGAAAARAAAGRAARRPRRDRRLGASRHRGRAARRRVTGRGWVYRRRARPASDRAGTARGRRTSSDPVSATSTARSRRLAVRVLAHRLQQVERLVAGQPVGGHEHALGDADLAVGVEGALRLLGALAGQAGGDRRGTEERQRQPEVDRVVVEGVEVVGVQRQAADHVRGAVEDQPVRRTGADAGRRRARAPHRPAPGTSHVGHDVHRARGDRVGGRAAPGASCRLVEPRDAGVGARHGHEPGAVPQHGARPAGARHGVDGDAGQRGERARGRACLPPRAAAARAPRSAPPAAAGRRDGRCAERSAEPGSSCLPTPDRTRDGSAP</sequence>
<feature type="compositionally biased region" description="Basic and acidic residues" evidence="1">
    <location>
        <begin position="666"/>
        <end position="680"/>
    </location>
</feature>
<keyword evidence="4" id="KW-1185">Reference proteome</keyword>
<keyword evidence="2" id="KW-0472">Membrane</keyword>
<feature type="compositionally biased region" description="Low complexity" evidence="1">
    <location>
        <begin position="682"/>
        <end position="703"/>
    </location>
</feature>
<feature type="compositionally biased region" description="Basic residues" evidence="1">
    <location>
        <begin position="423"/>
        <end position="459"/>
    </location>
</feature>
<comment type="caution">
    <text evidence="3">The sequence shown here is derived from an EMBL/GenBank/DDBJ whole genome shotgun (WGS) entry which is preliminary data.</text>
</comment>
<feature type="region of interest" description="Disordered" evidence="1">
    <location>
        <begin position="575"/>
        <end position="734"/>
    </location>
</feature>